<dbReference type="Proteomes" id="UP000245910">
    <property type="component" value="Chromosome I"/>
</dbReference>
<organism evidence="1 2">
    <name type="scientific">Fusarium venenatum</name>
    <dbReference type="NCBI Taxonomy" id="56646"/>
    <lineage>
        <taxon>Eukaryota</taxon>
        <taxon>Fungi</taxon>
        <taxon>Dikarya</taxon>
        <taxon>Ascomycota</taxon>
        <taxon>Pezizomycotina</taxon>
        <taxon>Sordariomycetes</taxon>
        <taxon>Hypocreomycetidae</taxon>
        <taxon>Hypocreales</taxon>
        <taxon>Nectriaceae</taxon>
        <taxon>Fusarium</taxon>
    </lineage>
</organism>
<sequence length="314" mass="35646">MAGLTDMPPEVLILIGSYCDKETIRSIVSVCIQTNIKLSAYRSKDFRACADAGWIASYLQTLLATKPEERITHRLSAIENATILVNPSLPPQGSEESQELPEPPYNDLVDSLGSLLCKMVELRYLRLDIKCLPAESMGRLAELIHSYRREFMASKGMPLQHCALYISASAEVTLAFLAIYNPSQFKSLHCDAKELMLPEERSIEPGDTISRLYSDQYRNIIKMQNLERLCICFSPDEQDEKDEQEESISGMTTETTFREIREITSNFPRLEWLIIHDNTAFIQDYMEVVGFGTVYHGQVRIAIWLSYTNLKGPA</sequence>
<accession>A0A2L2T1Z2</accession>
<protein>
    <recommendedName>
        <fullName evidence="3">F-box domain-containing protein</fullName>
    </recommendedName>
</protein>
<proteinExistence type="predicted"/>
<evidence type="ECO:0000313" key="2">
    <source>
        <dbReference type="Proteomes" id="UP000245910"/>
    </source>
</evidence>
<evidence type="ECO:0000313" key="1">
    <source>
        <dbReference type="EMBL" id="CEI64642.1"/>
    </source>
</evidence>
<dbReference type="OrthoDB" id="4986173at2759"/>
<reference evidence="2" key="1">
    <citation type="submission" date="2014-10" db="EMBL/GenBank/DDBJ databases">
        <authorList>
            <person name="King R."/>
        </authorList>
    </citation>
    <scope>NUCLEOTIDE SEQUENCE [LARGE SCALE GENOMIC DNA]</scope>
    <source>
        <strain evidence="2">A3/5</strain>
    </source>
</reference>
<evidence type="ECO:0008006" key="3">
    <source>
        <dbReference type="Google" id="ProtNLM"/>
    </source>
</evidence>
<dbReference type="EMBL" id="LN649229">
    <property type="protein sequence ID" value="CEI64642.1"/>
    <property type="molecule type" value="Genomic_DNA"/>
</dbReference>
<keyword evidence="2" id="KW-1185">Reference proteome</keyword>
<name>A0A2L2T1Z2_9HYPO</name>
<dbReference type="AlphaFoldDB" id="A0A2L2T1Z2"/>